<sequence>MNNNKIYTIFSAVTLLGGTAFAQEKTNDTNKLGTEVVNVVRAYDATISDAFKVRALPNTDEDATTKKKDVVYTISSFPVASTFVPEKGKAAEVEKSERLKNFNNYVMFGAGNYTNLNGEAFLSHKLNKNSFLAGYASHFSSQGGIKDLLLDDAFSKTKAGLVYGGQLDNFGWNAEVGGSYQLSNWYGLPTKDVLFNKEMLNGVDESQHYKNVFVNAGLEFRNSPFTNLDLHYDHFWDDFSSVENRVTVKPHVKTQLGIGEANLGLVVDYVGTEYKDAFTADKIEYKHLNIGAQPSLTFQDDNYSVQLGLGVFYNDGKVAGKTQNNVYVYPQIKASYNLVPGLLVTYAGIEGGLKQNSFRQFTEANPFVSPDLLITPTDEKYDIYIGLKGKLDNTISYNVKGSYKRETDKAFFVHNEFSLNQAKVPYMFGNSFGVEYNTLKTFNLFGELRFDFEENVSMGIHGEWNNYDTDAIEAWNLAKVKAGADFKFDFTDQWFAGLDVFYVGKRKDAFSVNPTGLIGDYNTVASPQVVELNDYVDLNIKVGYRPTKNWTLFVKGSNLLNDKYSNFDNFRVQGVQIMGGAMYKFDF</sequence>
<evidence type="ECO:0000313" key="9">
    <source>
        <dbReference type="Proteomes" id="UP000243588"/>
    </source>
</evidence>
<evidence type="ECO:0000256" key="4">
    <source>
        <dbReference type="ARBA" id="ARBA00022692"/>
    </source>
</evidence>
<dbReference type="InterPro" id="IPR036942">
    <property type="entry name" value="Beta-barrel_TonB_sf"/>
</dbReference>
<feature type="signal peptide" evidence="7">
    <location>
        <begin position="1"/>
        <end position="22"/>
    </location>
</feature>
<organism evidence="8 9">
    <name type="scientific">Myroides phaeus</name>
    <dbReference type="NCBI Taxonomy" id="702745"/>
    <lineage>
        <taxon>Bacteria</taxon>
        <taxon>Pseudomonadati</taxon>
        <taxon>Bacteroidota</taxon>
        <taxon>Flavobacteriia</taxon>
        <taxon>Flavobacteriales</taxon>
        <taxon>Flavobacteriaceae</taxon>
        <taxon>Myroides</taxon>
    </lineage>
</organism>
<evidence type="ECO:0000256" key="2">
    <source>
        <dbReference type="ARBA" id="ARBA00022448"/>
    </source>
</evidence>
<dbReference type="AlphaFoldDB" id="A0A1G8FPN4"/>
<dbReference type="Gene3D" id="2.40.170.20">
    <property type="entry name" value="TonB-dependent receptor, beta-barrel domain"/>
    <property type="match status" value="1"/>
</dbReference>
<evidence type="ECO:0000256" key="3">
    <source>
        <dbReference type="ARBA" id="ARBA00022452"/>
    </source>
</evidence>
<keyword evidence="8" id="KW-0675">Receptor</keyword>
<keyword evidence="9" id="KW-1185">Reference proteome</keyword>
<keyword evidence="5" id="KW-0472">Membrane</keyword>
<dbReference type="EMBL" id="FNDQ01000018">
    <property type="protein sequence ID" value="SDH84054.1"/>
    <property type="molecule type" value="Genomic_DNA"/>
</dbReference>
<dbReference type="Proteomes" id="UP000243588">
    <property type="component" value="Unassembled WGS sequence"/>
</dbReference>
<feature type="chain" id="PRO_5017238016" evidence="7">
    <location>
        <begin position="23"/>
        <end position="587"/>
    </location>
</feature>
<accession>A0A1G8FPN4</accession>
<keyword evidence="4" id="KW-0812">Transmembrane</keyword>
<name>A0A1G8FPN4_9FLAO</name>
<dbReference type="GO" id="GO:0044718">
    <property type="term" value="P:siderophore transmembrane transport"/>
    <property type="evidence" value="ECO:0007669"/>
    <property type="project" value="TreeGrafter"/>
</dbReference>
<keyword evidence="6" id="KW-0998">Cell outer membrane</keyword>
<dbReference type="PANTHER" id="PTHR30069">
    <property type="entry name" value="TONB-DEPENDENT OUTER MEMBRANE RECEPTOR"/>
    <property type="match status" value="1"/>
</dbReference>
<keyword evidence="7" id="KW-0732">Signal</keyword>
<dbReference type="PANTHER" id="PTHR30069:SF40">
    <property type="entry name" value="TONB-DEPENDENT RECEPTOR NMB0964-RELATED"/>
    <property type="match status" value="1"/>
</dbReference>
<reference evidence="9" key="1">
    <citation type="submission" date="2016-10" db="EMBL/GenBank/DDBJ databases">
        <authorList>
            <person name="Varghese N."/>
            <person name="Submissions S."/>
        </authorList>
    </citation>
    <scope>NUCLEOTIDE SEQUENCE [LARGE SCALE GENOMIC DNA]</scope>
    <source>
        <strain evidence="9">DSM 23313</strain>
    </source>
</reference>
<comment type="subcellular location">
    <subcellularLocation>
        <location evidence="1">Cell outer membrane</location>
        <topology evidence="1">Multi-pass membrane protein</topology>
    </subcellularLocation>
</comment>
<evidence type="ECO:0000313" key="8">
    <source>
        <dbReference type="EMBL" id="SDH84054.1"/>
    </source>
</evidence>
<evidence type="ECO:0000256" key="6">
    <source>
        <dbReference type="ARBA" id="ARBA00023237"/>
    </source>
</evidence>
<gene>
    <name evidence="8" type="ORF">SAMN05421818_11810</name>
</gene>
<protein>
    <submittedName>
        <fullName evidence="8">TonB dependent receptor</fullName>
    </submittedName>
</protein>
<dbReference type="GO" id="GO:0009279">
    <property type="term" value="C:cell outer membrane"/>
    <property type="evidence" value="ECO:0007669"/>
    <property type="project" value="UniProtKB-SubCell"/>
</dbReference>
<dbReference type="GO" id="GO:0015344">
    <property type="term" value="F:siderophore uptake transmembrane transporter activity"/>
    <property type="evidence" value="ECO:0007669"/>
    <property type="project" value="TreeGrafter"/>
</dbReference>
<dbReference type="RefSeq" id="WP_090409680.1">
    <property type="nucleotide sequence ID" value="NZ_FNDQ01000018.1"/>
</dbReference>
<keyword evidence="2" id="KW-0813">Transport</keyword>
<keyword evidence="3" id="KW-1134">Transmembrane beta strand</keyword>
<evidence type="ECO:0000256" key="1">
    <source>
        <dbReference type="ARBA" id="ARBA00004571"/>
    </source>
</evidence>
<evidence type="ECO:0000256" key="7">
    <source>
        <dbReference type="SAM" id="SignalP"/>
    </source>
</evidence>
<dbReference type="SUPFAM" id="SSF56935">
    <property type="entry name" value="Porins"/>
    <property type="match status" value="1"/>
</dbReference>
<evidence type="ECO:0000256" key="5">
    <source>
        <dbReference type="ARBA" id="ARBA00023136"/>
    </source>
</evidence>
<proteinExistence type="predicted"/>
<dbReference type="InterPro" id="IPR039426">
    <property type="entry name" value="TonB-dep_rcpt-like"/>
</dbReference>
<dbReference type="STRING" id="702745.SAMN05421818_11810"/>